<keyword evidence="1" id="KW-0732">Signal</keyword>
<organism evidence="3 4">
    <name type="scientific">Candidatus Ornithospirochaeta stercoripullorum</name>
    <dbReference type="NCBI Taxonomy" id="2840899"/>
    <lineage>
        <taxon>Bacteria</taxon>
        <taxon>Pseudomonadati</taxon>
        <taxon>Spirochaetota</taxon>
        <taxon>Spirochaetia</taxon>
        <taxon>Spirochaetales</taxon>
        <taxon>Spirochaetaceae</taxon>
        <taxon>Spirochaetaceae incertae sedis</taxon>
        <taxon>Candidatus Ornithospirochaeta</taxon>
    </lineage>
</organism>
<dbReference type="InterPro" id="IPR003343">
    <property type="entry name" value="Big_2"/>
</dbReference>
<proteinExistence type="predicted"/>
<name>A0A9D9DXX3_9SPIO</name>
<dbReference type="InterPro" id="IPR008964">
    <property type="entry name" value="Invasin/intimin_cell_adhesion"/>
</dbReference>
<feature type="domain" description="BIG2" evidence="2">
    <location>
        <begin position="26"/>
        <end position="104"/>
    </location>
</feature>
<reference evidence="3" key="1">
    <citation type="submission" date="2020-10" db="EMBL/GenBank/DDBJ databases">
        <authorList>
            <person name="Gilroy R."/>
        </authorList>
    </citation>
    <scope>NUCLEOTIDE SEQUENCE</scope>
    <source>
        <strain evidence="3">7293</strain>
    </source>
</reference>
<comment type="caution">
    <text evidence="3">The sequence shown here is derived from an EMBL/GenBank/DDBJ whole genome shotgun (WGS) entry which is preliminary data.</text>
</comment>
<accession>A0A9D9DXX3</accession>
<dbReference type="Gene3D" id="2.60.40.1080">
    <property type="match status" value="1"/>
</dbReference>
<dbReference type="AlphaFoldDB" id="A0A9D9DXX3"/>
<dbReference type="SUPFAM" id="SSF49373">
    <property type="entry name" value="Invasin/intimin cell-adhesion fragments"/>
    <property type="match status" value="1"/>
</dbReference>
<dbReference type="Pfam" id="PF02368">
    <property type="entry name" value="Big_2"/>
    <property type="match status" value="1"/>
</dbReference>
<sequence>MTIAKKLFSILLLITIATSCSPTTITVREINLSETELVLQPGQTETITAEVLPEDATDKTVTWKSESESISVENGTITVSAEAVPGTYTITATSSSNPEVSAICTITVQAAAAGGGGGGGGPVVPATPDVVFDVSSLPDGSISDQTLVSDPITVEESDSVIKLTGLESGKLYSLYTEQAQAIRARSSAKISEGNKNRYTFVLPEGETEIEFNASDIGLGNGGSFRIGEVYAPHINFEDGNEAMTISESDEPIFTDENGRKVYEKYFSIDISGIEDRSNIALITTSTGSGSGGHNYGFVSETGEAIREKEIGSVFDLSEFDTVYIYLYMEVTESLDSISVSLHLVNPITIGTEAVDIKAPSIYRIEPSAENRYMVFELEGGPDQNIYLGATGLNEDLNARNLETGKRHPRFFPVKMDGNKVIFNLEANANPIIFNIESIGDSYTVKAHIDEEMEEINLRKIEVEADKDLDTTLIIPAGEAIVPAIFTSDDPGALAGFKNAVVEFSGGTFRILFSHDSEVGFSSYSPDPGKIFSLYEEDKLEYCLLYRSRELPDTTVNLRLSRQDQQGF</sequence>
<gene>
    <name evidence="3" type="ORF">IAA97_01580</name>
</gene>
<feature type="chain" id="PRO_5038847923" evidence="1">
    <location>
        <begin position="20"/>
        <end position="567"/>
    </location>
</feature>
<evidence type="ECO:0000256" key="1">
    <source>
        <dbReference type="SAM" id="SignalP"/>
    </source>
</evidence>
<dbReference type="Proteomes" id="UP000823615">
    <property type="component" value="Unassembled WGS sequence"/>
</dbReference>
<feature type="signal peptide" evidence="1">
    <location>
        <begin position="1"/>
        <end position="19"/>
    </location>
</feature>
<evidence type="ECO:0000313" key="3">
    <source>
        <dbReference type="EMBL" id="MBO8435656.1"/>
    </source>
</evidence>
<protein>
    <submittedName>
        <fullName evidence="3">Ig-like domain-containing protein</fullName>
    </submittedName>
</protein>
<reference evidence="3" key="2">
    <citation type="journal article" date="2021" name="PeerJ">
        <title>Extensive microbial diversity within the chicken gut microbiome revealed by metagenomics and culture.</title>
        <authorList>
            <person name="Gilroy R."/>
            <person name="Ravi A."/>
            <person name="Getino M."/>
            <person name="Pursley I."/>
            <person name="Horton D.L."/>
            <person name="Alikhan N.F."/>
            <person name="Baker D."/>
            <person name="Gharbi K."/>
            <person name="Hall N."/>
            <person name="Watson M."/>
            <person name="Adriaenssens E.M."/>
            <person name="Foster-Nyarko E."/>
            <person name="Jarju S."/>
            <person name="Secka A."/>
            <person name="Antonio M."/>
            <person name="Oren A."/>
            <person name="Chaudhuri R.R."/>
            <person name="La Ragione R."/>
            <person name="Hildebrand F."/>
            <person name="Pallen M.J."/>
        </authorList>
    </citation>
    <scope>NUCLEOTIDE SEQUENCE</scope>
    <source>
        <strain evidence="3">7293</strain>
    </source>
</reference>
<dbReference type="SMART" id="SM00635">
    <property type="entry name" value="BID_2"/>
    <property type="match status" value="1"/>
</dbReference>
<dbReference type="PROSITE" id="PS51257">
    <property type="entry name" value="PROKAR_LIPOPROTEIN"/>
    <property type="match status" value="1"/>
</dbReference>
<dbReference type="EMBL" id="JADIMT010000027">
    <property type="protein sequence ID" value="MBO8435656.1"/>
    <property type="molecule type" value="Genomic_DNA"/>
</dbReference>
<evidence type="ECO:0000313" key="4">
    <source>
        <dbReference type="Proteomes" id="UP000823615"/>
    </source>
</evidence>
<evidence type="ECO:0000259" key="2">
    <source>
        <dbReference type="SMART" id="SM00635"/>
    </source>
</evidence>